<evidence type="ECO:0000313" key="3">
    <source>
        <dbReference type="EMBL" id="MFD2312397.1"/>
    </source>
</evidence>
<proteinExistence type="inferred from homology"/>
<protein>
    <submittedName>
        <fullName evidence="3">TolB family protein</fullName>
    </submittedName>
</protein>
<comment type="caution">
    <text evidence="3">The sequence shown here is derived from an EMBL/GenBank/DDBJ whole genome shotgun (WGS) entry which is preliminary data.</text>
</comment>
<dbReference type="EMBL" id="JBHUJD010000040">
    <property type="protein sequence ID" value="MFD2312397.1"/>
    <property type="molecule type" value="Genomic_DNA"/>
</dbReference>
<name>A0ABW5EGP0_9GAMM</name>
<feature type="chain" id="PRO_5046597817" evidence="2">
    <location>
        <begin position="29"/>
        <end position="367"/>
    </location>
</feature>
<dbReference type="InterPro" id="IPR011659">
    <property type="entry name" value="WD40"/>
</dbReference>
<accession>A0ABW5EGP0</accession>
<comment type="similarity">
    <text evidence="1">Belongs to the TolB family.</text>
</comment>
<organism evidence="3 4">
    <name type="scientific">Microbulbifer halophilus</name>
    <dbReference type="NCBI Taxonomy" id="453963"/>
    <lineage>
        <taxon>Bacteria</taxon>
        <taxon>Pseudomonadati</taxon>
        <taxon>Pseudomonadota</taxon>
        <taxon>Gammaproteobacteria</taxon>
        <taxon>Cellvibrionales</taxon>
        <taxon>Microbulbiferaceae</taxon>
        <taxon>Microbulbifer</taxon>
    </lineage>
</organism>
<dbReference type="Pfam" id="PF07676">
    <property type="entry name" value="PD40"/>
    <property type="match status" value="2"/>
</dbReference>
<sequence length="367" mass="40041">MSIPLCNPFAKAAALLLPLSIVPCLAVADIVFSAKVAGPVSNIYTLDDSYELHRLTDNIHWRDIEPDIAADDTVVFASNRTDETGVDLERRSENFNIYLVAAGKKPRPIVTSARQDLKPRFSPDGKKVAFLRRGGDGVQLGLAARDGSSERELLSADDIFDYTWSPDGERVAVTLRRGEKFLLGTLGIATGDSSPAAVEILESSDGTPPVNLSWSPDGRHLAYVRHPFDGGSRSLWLRDLASGGERRISADGVEVQAAPSWSRDGQRLLFAALVDYSFHYDEQAHQKVYRGGMQLFSADIRGGSRQLTDGKALHRAPLFHAGENRIAFLHGQTLDARSLALGSMDLESGEVRQLYDGVAQRSALRAN</sequence>
<dbReference type="PANTHER" id="PTHR36842">
    <property type="entry name" value="PROTEIN TOLB HOMOLOG"/>
    <property type="match status" value="1"/>
</dbReference>
<keyword evidence="2" id="KW-0732">Signal</keyword>
<evidence type="ECO:0000256" key="2">
    <source>
        <dbReference type="SAM" id="SignalP"/>
    </source>
</evidence>
<evidence type="ECO:0000256" key="1">
    <source>
        <dbReference type="ARBA" id="ARBA00009820"/>
    </source>
</evidence>
<reference evidence="4" key="1">
    <citation type="journal article" date="2019" name="Int. J. Syst. Evol. Microbiol.">
        <title>The Global Catalogue of Microorganisms (GCM) 10K type strain sequencing project: providing services to taxonomists for standard genome sequencing and annotation.</title>
        <authorList>
            <consortium name="The Broad Institute Genomics Platform"/>
            <consortium name="The Broad Institute Genome Sequencing Center for Infectious Disease"/>
            <person name="Wu L."/>
            <person name="Ma J."/>
        </authorList>
    </citation>
    <scope>NUCLEOTIDE SEQUENCE [LARGE SCALE GENOMIC DNA]</scope>
    <source>
        <strain evidence="4">KCTC 12848</strain>
    </source>
</reference>
<dbReference type="SUPFAM" id="SSF82171">
    <property type="entry name" value="DPP6 N-terminal domain-like"/>
    <property type="match status" value="1"/>
</dbReference>
<feature type="signal peptide" evidence="2">
    <location>
        <begin position="1"/>
        <end position="28"/>
    </location>
</feature>
<dbReference type="PANTHER" id="PTHR36842:SF1">
    <property type="entry name" value="PROTEIN TOLB"/>
    <property type="match status" value="1"/>
</dbReference>
<keyword evidence="4" id="KW-1185">Reference proteome</keyword>
<dbReference type="RefSeq" id="WP_265722973.1">
    <property type="nucleotide sequence ID" value="NZ_JAPIVK010000033.1"/>
</dbReference>
<gene>
    <name evidence="3" type="ORF">ACFSKX_18415</name>
</gene>
<evidence type="ECO:0000313" key="4">
    <source>
        <dbReference type="Proteomes" id="UP001597425"/>
    </source>
</evidence>
<dbReference type="Proteomes" id="UP001597425">
    <property type="component" value="Unassembled WGS sequence"/>
</dbReference>
<dbReference type="InterPro" id="IPR011042">
    <property type="entry name" value="6-blade_b-propeller_TolB-like"/>
</dbReference>
<dbReference type="Gene3D" id="2.120.10.30">
    <property type="entry name" value="TolB, C-terminal domain"/>
    <property type="match status" value="2"/>
</dbReference>